<keyword evidence="2" id="KW-0238">DNA-binding</keyword>
<evidence type="ECO:0000256" key="3">
    <source>
        <dbReference type="ARBA" id="ARBA00023163"/>
    </source>
</evidence>
<feature type="domain" description="HTH cro/C1-type" evidence="4">
    <location>
        <begin position="16"/>
        <end position="70"/>
    </location>
</feature>
<evidence type="ECO:0000256" key="1">
    <source>
        <dbReference type="ARBA" id="ARBA00023015"/>
    </source>
</evidence>
<organism evidence="5">
    <name type="scientific">Salmonella muenchen</name>
    <dbReference type="NCBI Taxonomy" id="596"/>
    <lineage>
        <taxon>Bacteria</taxon>
        <taxon>Pseudomonadati</taxon>
        <taxon>Pseudomonadota</taxon>
        <taxon>Gammaproteobacteria</taxon>
        <taxon>Enterobacterales</taxon>
        <taxon>Enterobacteriaceae</taxon>
        <taxon>Salmonella</taxon>
    </lineage>
</organism>
<dbReference type="Gene3D" id="2.10.109.10">
    <property type="entry name" value="Umud Fragment, subunit A"/>
    <property type="match status" value="1"/>
</dbReference>
<proteinExistence type="predicted"/>
<dbReference type="SUPFAM" id="SSF47413">
    <property type="entry name" value="lambda repressor-like DNA-binding domains"/>
    <property type="match status" value="1"/>
</dbReference>
<dbReference type="InterPro" id="IPR001387">
    <property type="entry name" value="Cro/C1-type_HTH"/>
</dbReference>
<dbReference type="InterPro" id="IPR036286">
    <property type="entry name" value="LexA/Signal_pep-like_sf"/>
</dbReference>
<comment type="caution">
    <text evidence="5">The sequence shown here is derived from an EMBL/GenBank/DDBJ whole genome shotgun (WGS) entry which is preliminary data.</text>
</comment>
<reference evidence="5" key="1">
    <citation type="submission" date="2018-07" db="EMBL/GenBank/DDBJ databases">
        <authorList>
            <person name="Ashton P.M."/>
            <person name="Dallman T."/>
            <person name="Nair S."/>
            <person name="De Pinna E."/>
            <person name="Peters T."/>
            <person name="Grant K."/>
        </authorList>
    </citation>
    <scope>NUCLEOTIDE SEQUENCE</scope>
    <source>
        <strain evidence="5">488731</strain>
    </source>
</reference>
<gene>
    <name evidence="5" type="ORF">DSR33_23270</name>
</gene>
<sequence>MKSNDDKIKREIGLRIQTLRKQSGMTAADLQSATGIGLSTLQNYEAGLRHPPIKVIQKIAKVLKAPAAYIACLSDEQFQPEKCESPSLSGLVTIDNDLTSPAGTKASLAIDRGILKSRDINPSSLSVIYSQDELMAPTIQPGSQVVIDKSVNAITHTGIYALEDEHGSTILRHCRVVPGDNTVMLSTQRKAKENTDFIPLEDISRYRVIGRVVSVVNWL</sequence>
<dbReference type="SUPFAM" id="SSF51306">
    <property type="entry name" value="LexA/Signal peptidase"/>
    <property type="match status" value="1"/>
</dbReference>
<dbReference type="PANTHER" id="PTHR40661">
    <property type="match status" value="1"/>
</dbReference>
<dbReference type="GO" id="GO:0003677">
    <property type="term" value="F:DNA binding"/>
    <property type="evidence" value="ECO:0007669"/>
    <property type="project" value="UniProtKB-KW"/>
</dbReference>
<accession>A0A5U9NZD5</accession>
<name>A0A5U9NZD5_SALMU</name>
<dbReference type="Gene3D" id="1.10.260.40">
    <property type="entry name" value="lambda repressor-like DNA-binding domains"/>
    <property type="match status" value="1"/>
</dbReference>
<dbReference type="CDD" id="cd06462">
    <property type="entry name" value="Peptidase_S24_S26"/>
    <property type="match status" value="1"/>
</dbReference>
<evidence type="ECO:0000259" key="4">
    <source>
        <dbReference type="PROSITE" id="PS50943"/>
    </source>
</evidence>
<protein>
    <submittedName>
        <fullName evidence="5">Helix-turn-helix domain-containing protein</fullName>
    </submittedName>
</protein>
<evidence type="ECO:0000313" key="5">
    <source>
        <dbReference type="EMBL" id="EBS3167680.1"/>
    </source>
</evidence>
<dbReference type="PROSITE" id="PS50943">
    <property type="entry name" value="HTH_CROC1"/>
    <property type="match status" value="1"/>
</dbReference>
<dbReference type="Pfam" id="PF01381">
    <property type="entry name" value="HTH_3"/>
    <property type="match status" value="1"/>
</dbReference>
<dbReference type="PANTHER" id="PTHR40661:SF3">
    <property type="entry name" value="FELS-1 PROPHAGE TRANSCRIPTIONAL REGULATOR"/>
    <property type="match status" value="1"/>
</dbReference>
<dbReference type="InterPro" id="IPR010982">
    <property type="entry name" value="Lambda_DNA-bd_dom_sf"/>
</dbReference>
<evidence type="ECO:0000256" key="2">
    <source>
        <dbReference type="ARBA" id="ARBA00023125"/>
    </source>
</evidence>
<dbReference type="CDD" id="cd00093">
    <property type="entry name" value="HTH_XRE"/>
    <property type="match status" value="1"/>
</dbReference>
<dbReference type="EMBL" id="AAGVCK010000027">
    <property type="protein sequence ID" value="EBS3167680.1"/>
    <property type="molecule type" value="Genomic_DNA"/>
</dbReference>
<keyword evidence="3" id="KW-0804">Transcription</keyword>
<dbReference type="SMART" id="SM00530">
    <property type="entry name" value="HTH_XRE"/>
    <property type="match status" value="1"/>
</dbReference>
<keyword evidence="1" id="KW-0805">Transcription regulation</keyword>
<dbReference type="AlphaFoldDB" id="A0A5U9NZD5"/>